<sequence length="132" mass="15137">MTGYFEYLHTIEFDEVQVTNVHFSTYLRWQSTCRDRLLRKVSPPEMRLRIDKAECEFFTLATVDDELSVRMRLEELTPTQLQFTFDYVRTSDACLVARGRQRVACVVGTEEVLVPPGVRAAALPYAETPVAG</sequence>
<reference evidence="1" key="1">
    <citation type="journal article" date="2014" name="Int. J. Syst. Evol. Microbiol.">
        <title>Complete genome sequence of Corynebacterium casei LMG S-19264T (=DSM 44701T), isolated from a smear-ripened cheese.</title>
        <authorList>
            <consortium name="US DOE Joint Genome Institute (JGI-PGF)"/>
            <person name="Walter F."/>
            <person name="Albersmeier A."/>
            <person name="Kalinowski J."/>
            <person name="Ruckert C."/>
        </authorList>
    </citation>
    <scope>NUCLEOTIDE SEQUENCE</scope>
    <source>
        <strain evidence="1">JCM 3276</strain>
    </source>
</reference>
<dbReference type="RefSeq" id="WP_189212132.1">
    <property type="nucleotide sequence ID" value="NZ_BMRB01000003.1"/>
</dbReference>
<evidence type="ECO:0000313" key="2">
    <source>
        <dbReference type="Proteomes" id="UP000660680"/>
    </source>
</evidence>
<proteinExistence type="predicted"/>
<dbReference type="Gene3D" id="3.10.129.10">
    <property type="entry name" value="Hotdog Thioesterase"/>
    <property type="match status" value="1"/>
</dbReference>
<reference evidence="1" key="2">
    <citation type="submission" date="2020-09" db="EMBL/GenBank/DDBJ databases">
        <authorList>
            <person name="Sun Q."/>
            <person name="Ohkuma M."/>
        </authorList>
    </citation>
    <scope>NUCLEOTIDE SEQUENCE</scope>
    <source>
        <strain evidence="1">JCM 3276</strain>
    </source>
</reference>
<dbReference type="CDD" id="cd00586">
    <property type="entry name" value="4HBT"/>
    <property type="match status" value="1"/>
</dbReference>
<gene>
    <name evidence="1" type="ORF">GCM10010171_40930</name>
</gene>
<keyword evidence="2" id="KW-1185">Reference proteome</keyword>
<comment type="caution">
    <text evidence="1">The sequence shown here is derived from an EMBL/GenBank/DDBJ whole genome shotgun (WGS) entry which is preliminary data.</text>
</comment>
<organism evidence="1 2">
    <name type="scientific">Actinokineospora fastidiosa</name>
    <dbReference type="NCBI Taxonomy" id="1816"/>
    <lineage>
        <taxon>Bacteria</taxon>
        <taxon>Bacillati</taxon>
        <taxon>Actinomycetota</taxon>
        <taxon>Actinomycetes</taxon>
        <taxon>Pseudonocardiales</taxon>
        <taxon>Pseudonocardiaceae</taxon>
        <taxon>Actinokineospora</taxon>
    </lineage>
</organism>
<dbReference type="Proteomes" id="UP000660680">
    <property type="component" value="Unassembled WGS sequence"/>
</dbReference>
<dbReference type="InterPro" id="IPR029069">
    <property type="entry name" value="HotDog_dom_sf"/>
</dbReference>
<name>A0A918GJH5_9PSEU</name>
<protein>
    <submittedName>
        <fullName evidence="1">4-hydroxybenzoyl-CoA thioesterase</fullName>
    </submittedName>
</protein>
<dbReference type="SUPFAM" id="SSF54637">
    <property type="entry name" value="Thioesterase/thiol ester dehydrase-isomerase"/>
    <property type="match status" value="1"/>
</dbReference>
<dbReference type="AlphaFoldDB" id="A0A918GJH5"/>
<dbReference type="EMBL" id="BMRB01000003">
    <property type="protein sequence ID" value="GGS41983.1"/>
    <property type="molecule type" value="Genomic_DNA"/>
</dbReference>
<evidence type="ECO:0000313" key="1">
    <source>
        <dbReference type="EMBL" id="GGS41983.1"/>
    </source>
</evidence>
<accession>A0A918GJH5</accession>